<dbReference type="SUPFAM" id="SSF74650">
    <property type="entry name" value="Galactose mutarotase-like"/>
    <property type="match status" value="1"/>
</dbReference>
<dbReference type="InterPro" id="IPR006740">
    <property type="entry name" value="DUF604"/>
</dbReference>
<dbReference type="Pfam" id="PF04646">
    <property type="entry name" value="DUF604"/>
    <property type="match status" value="1"/>
</dbReference>
<organism evidence="7 8">
    <name type="scientific">Hibiscus sabdariffa</name>
    <name type="common">roselle</name>
    <dbReference type="NCBI Taxonomy" id="183260"/>
    <lineage>
        <taxon>Eukaryota</taxon>
        <taxon>Viridiplantae</taxon>
        <taxon>Streptophyta</taxon>
        <taxon>Embryophyta</taxon>
        <taxon>Tracheophyta</taxon>
        <taxon>Spermatophyta</taxon>
        <taxon>Magnoliopsida</taxon>
        <taxon>eudicotyledons</taxon>
        <taxon>Gunneridae</taxon>
        <taxon>Pentapetalae</taxon>
        <taxon>rosids</taxon>
        <taxon>malvids</taxon>
        <taxon>Malvales</taxon>
        <taxon>Malvaceae</taxon>
        <taxon>Malvoideae</taxon>
        <taxon>Hibiscus</taxon>
    </lineage>
</organism>
<evidence type="ECO:0000256" key="2">
    <source>
        <dbReference type="ARBA" id="ARBA00005866"/>
    </source>
</evidence>
<evidence type="ECO:0000259" key="6">
    <source>
        <dbReference type="Pfam" id="PF03446"/>
    </source>
</evidence>
<evidence type="ECO:0000256" key="4">
    <source>
        <dbReference type="ARBA" id="ARBA00023235"/>
    </source>
</evidence>
<dbReference type="PANTHER" id="PTHR11122">
    <property type="entry name" value="APOSPORY-ASSOCIATED PROTEIN C-RELATED"/>
    <property type="match status" value="1"/>
</dbReference>
<dbReference type="CDD" id="cd09020">
    <property type="entry name" value="D-hex-6-P-epi_like"/>
    <property type="match status" value="1"/>
</dbReference>
<dbReference type="InterPro" id="IPR011013">
    <property type="entry name" value="Gal_mutarotase_sf_dom"/>
</dbReference>
<dbReference type="InterPro" id="IPR046345">
    <property type="entry name" value="TraB_PrgY-like"/>
</dbReference>
<dbReference type="Proteomes" id="UP001396334">
    <property type="component" value="Unassembled WGS sequence"/>
</dbReference>
<comment type="caution">
    <text evidence="7">The sequence shown here is derived from an EMBL/GenBank/DDBJ whole genome shotgun (WGS) entry which is preliminary data.</text>
</comment>
<dbReference type="Pfam" id="PF01263">
    <property type="entry name" value="Aldose_epim"/>
    <property type="match status" value="1"/>
</dbReference>
<dbReference type="EMBL" id="JBBPBN010000440">
    <property type="protein sequence ID" value="KAK8486456.1"/>
    <property type="molecule type" value="Genomic_DNA"/>
</dbReference>
<dbReference type="Pfam" id="PF01963">
    <property type="entry name" value="TraB_PrgY_gumN"/>
    <property type="match status" value="1"/>
</dbReference>
<feature type="domain" description="6-phosphogluconate dehydrogenase NADP-binding" evidence="6">
    <location>
        <begin position="125"/>
        <end position="189"/>
    </location>
</feature>
<dbReference type="SUPFAM" id="SSF51735">
    <property type="entry name" value="NAD(P)-binding Rossmann-fold domains"/>
    <property type="match status" value="1"/>
</dbReference>
<evidence type="ECO:0000256" key="1">
    <source>
        <dbReference type="ARBA" id="ARBA00001096"/>
    </source>
</evidence>
<dbReference type="InterPro" id="IPR025532">
    <property type="entry name" value="G6P_1-epimerase"/>
</dbReference>
<keyword evidence="5" id="KW-0812">Transmembrane</keyword>
<name>A0ABR2A1H9_9ROSI</name>
<dbReference type="InterPro" id="IPR014718">
    <property type="entry name" value="GH-type_carb-bd"/>
</dbReference>
<dbReference type="EC" id="5.1.3.15" evidence="3"/>
<dbReference type="Gene3D" id="2.70.98.10">
    <property type="match status" value="1"/>
</dbReference>
<dbReference type="InterPro" id="IPR036291">
    <property type="entry name" value="NAD(P)-bd_dom_sf"/>
</dbReference>
<dbReference type="Pfam" id="PF03446">
    <property type="entry name" value="NAD_binding_2"/>
    <property type="match status" value="1"/>
</dbReference>
<dbReference type="InterPro" id="IPR008183">
    <property type="entry name" value="Aldose_1/G6P_1-epimerase"/>
</dbReference>
<dbReference type="PANTHER" id="PTHR11122:SF31">
    <property type="entry name" value="GLUCOSE-6-PHOSPHATE 1-EPIMERASE"/>
    <property type="match status" value="1"/>
</dbReference>
<dbReference type="Gene3D" id="3.40.50.720">
    <property type="entry name" value="NAD(P)-binding Rossmann-like Domain"/>
    <property type="match status" value="1"/>
</dbReference>
<reference evidence="7 8" key="1">
    <citation type="journal article" date="2024" name="G3 (Bethesda)">
        <title>Genome assembly of Hibiscus sabdariffa L. provides insights into metabolisms of medicinal natural products.</title>
        <authorList>
            <person name="Kim T."/>
        </authorList>
    </citation>
    <scope>NUCLEOTIDE SEQUENCE [LARGE SCALE GENOMIC DNA]</scope>
    <source>
        <strain evidence="7">TK-2024</strain>
        <tissue evidence="7">Old leaves</tissue>
    </source>
</reference>
<accession>A0ABR2A1H9</accession>
<feature type="transmembrane region" description="Helical" evidence="5">
    <location>
        <begin position="636"/>
        <end position="656"/>
    </location>
</feature>
<keyword evidence="5" id="KW-0472">Membrane</keyword>
<evidence type="ECO:0000313" key="8">
    <source>
        <dbReference type="Proteomes" id="UP001396334"/>
    </source>
</evidence>
<keyword evidence="5" id="KW-1133">Transmembrane helix</keyword>
<evidence type="ECO:0000256" key="5">
    <source>
        <dbReference type="SAM" id="Phobius"/>
    </source>
</evidence>
<keyword evidence="8" id="KW-1185">Reference proteome</keyword>
<sequence>MLGKYDHRLWYYIGAGSEIYQQNKDFGFKMTFGGEGFAISYPLAKVFDSCIERYPHLYGSDSRIYTCLAELGVGLTSEPGFHQVGFKLSRHGPKPRLKRRRKRLPNLRLQPYHLQSAEDEGKLPLFGHYSPRDFVLSIQRPRSVVILVKAGAPVDQTIAALSDHMEPGDCIIDGGNEWYENTERRMQETAVEVTKDRNGTDQVLLRNPRGASARVSLHGGQVLSWRADRGEELLFTSSKAVFKPPYAVRGGIPICFPQFGQRGSLEQHGFARNRTWIIDENPPPLHPNDSDGKAYIDLLLKPSEDDLKIWPHSFEFRLRVYLTTDGNLSLISRIRNINCKPFSFSIAYHTYFSISDISEVRVEGLETLDYLDNLCQRERFTEQGDALTFESEVDRVYLGSRDVIAIFDHERKRTFFIRKEGLPDVGVWNPWEKKSKAIADFGDEEYKQMLCVNGAAVEKPITLKPGEEWTGRLELSVVPSMHQSTPPPSKTIDQYVVAPCIASTLASKLKNSFSSIVCNNQSVYISGKSRALIMYFLPRNWCEAMLKDLDDGHDKLTRKMQELNEECPTLFETIVDERDQYMSSTLLSVARKHNSVVAVVGRGHLPGIQKYWKQPVSINELMTIPPQKPALSTGKILASPGFAIAGVAIVWGIYLANKI</sequence>
<comment type="catalytic activity">
    <reaction evidence="1">
        <text>alpha-D-glucose 6-phosphate = beta-D-glucose 6-phosphate</text>
        <dbReference type="Rhea" id="RHEA:16249"/>
        <dbReference type="ChEBI" id="CHEBI:58225"/>
        <dbReference type="ChEBI" id="CHEBI:58247"/>
        <dbReference type="EC" id="5.1.3.15"/>
    </reaction>
</comment>
<proteinExistence type="inferred from homology"/>
<comment type="similarity">
    <text evidence="2">Belongs to the glucose-6-phosphate 1-epimerase family.</text>
</comment>
<evidence type="ECO:0000313" key="7">
    <source>
        <dbReference type="EMBL" id="KAK8486456.1"/>
    </source>
</evidence>
<gene>
    <name evidence="7" type="ORF">V6N11_045118</name>
</gene>
<dbReference type="InterPro" id="IPR006115">
    <property type="entry name" value="6PGDH_NADP-bd"/>
</dbReference>
<evidence type="ECO:0000256" key="3">
    <source>
        <dbReference type="ARBA" id="ARBA00012083"/>
    </source>
</evidence>
<protein>
    <recommendedName>
        <fullName evidence="3">glucose-6-phosphate 1-epimerase</fullName>
        <ecNumber evidence="3">5.1.3.15</ecNumber>
    </recommendedName>
</protein>
<keyword evidence="4" id="KW-0413">Isomerase</keyword>
<dbReference type="CDD" id="cd14726">
    <property type="entry name" value="TraB_PrgY-like"/>
    <property type="match status" value="1"/>
</dbReference>
<dbReference type="Gene3D" id="3.90.550.50">
    <property type="match status" value="1"/>
</dbReference>
<dbReference type="InterPro" id="IPR002816">
    <property type="entry name" value="TraB/PrgY/GumN_fam"/>
</dbReference>